<accession>A0A6J6D3E2</accession>
<evidence type="ECO:0000256" key="1">
    <source>
        <dbReference type="ARBA" id="ARBA00022801"/>
    </source>
</evidence>
<dbReference type="GO" id="GO:0004668">
    <property type="term" value="F:protein-arginine deiminase activity"/>
    <property type="evidence" value="ECO:0007669"/>
    <property type="project" value="InterPro"/>
</dbReference>
<dbReference type="AlphaFoldDB" id="A0A6J6D3E2"/>
<dbReference type="PANTHER" id="PTHR31377">
    <property type="entry name" value="AGMATINE DEIMINASE-RELATED"/>
    <property type="match status" value="1"/>
</dbReference>
<organism evidence="2">
    <name type="scientific">freshwater metagenome</name>
    <dbReference type="NCBI Taxonomy" id="449393"/>
    <lineage>
        <taxon>unclassified sequences</taxon>
        <taxon>metagenomes</taxon>
        <taxon>ecological metagenomes</taxon>
    </lineage>
</organism>
<keyword evidence="1" id="KW-0378">Hydrolase</keyword>
<sequence>MPRSASTPAWRMPAEWEKHERTWMAWPSSGYTLGETPEEHDEAREAWASVANAVVRFEPVTMIVDPADVKVAREWLDPQVDIIAAPLNDAWMRDIGPTFVRSTEDGSVAAVDWVFNGWGAQSWSEFDKDAAIAKFIAKRAGVPAVRSDMVNEGGGIHTDGKSTVLITETVQLDPNRNPGWTTETVEAELRRTLGVKDVVWFARGLTRDYEEFGTRGHIDIVSCFADANTVLFHDQRNVEHPDYWISQEARRVLKAVARRRAKDKPNAPKLKVVSVPAPDAIEDDHGWNDYSYINHYVCNGAVILCAFDDPGDARAKRVLQRVYPGREIVLVDARAIFARGGGIHCITQQQPVARPKRPRA</sequence>
<dbReference type="EMBL" id="CAEZTD010000026">
    <property type="protein sequence ID" value="CAB4557815.1"/>
    <property type="molecule type" value="Genomic_DNA"/>
</dbReference>
<dbReference type="SUPFAM" id="SSF55909">
    <property type="entry name" value="Pentein"/>
    <property type="match status" value="1"/>
</dbReference>
<dbReference type="Gene3D" id="3.75.10.10">
    <property type="entry name" value="L-arginine/glycine Amidinotransferase, Chain A"/>
    <property type="match status" value="1"/>
</dbReference>
<protein>
    <submittedName>
        <fullName evidence="2">Unannotated protein</fullName>
    </submittedName>
</protein>
<dbReference type="PANTHER" id="PTHR31377:SF0">
    <property type="entry name" value="AGMATINE DEIMINASE-RELATED"/>
    <property type="match status" value="1"/>
</dbReference>
<reference evidence="2" key="1">
    <citation type="submission" date="2020-05" db="EMBL/GenBank/DDBJ databases">
        <authorList>
            <person name="Chiriac C."/>
            <person name="Salcher M."/>
            <person name="Ghai R."/>
            <person name="Kavagutti S V."/>
        </authorList>
    </citation>
    <scope>NUCLEOTIDE SEQUENCE</scope>
</reference>
<dbReference type="GO" id="GO:0047632">
    <property type="term" value="F:agmatine deiminase activity"/>
    <property type="evidence" value="ECO:0007669"/>
    <property type="project" value="TreeGrafter"/>
</dbReference>
<dbReference type="GO" id="GO:0009446">
    <property type="term" value="P:putrescine biosynthetic process"/>
    <property type="evidence" value="ECO:0007669"/>
    <property type="project" value="InterPro"/>
</dbReference>
<name>A0A6J6D3E2_9ZZZZ</name>
<proteinExistence type="predicted"/>
<evidence type="ECO:0000313" key="2">
    <source>
        <dbReference type="EMBL" id="CAB4557815.1"/>
    </source>
</evidence>
<gene>
    <name evidence="2" type="ORF">UFOPK1591_00506</name>
</gene>
<dbReference type="InterPro" id="IPR007466">
    <property type="entry name" value="Peptidyl-Arg-deiminase_porph"/>
</dbReference>
<dbReference type="Pfam" id="PF04371">
    <property type="entry name" value="PAD_porph"/>
    <property type="match status" value="1"/>
</dbReference>